<keyword evidence="6 7" id="KW-0472">Membrane</keyword>
<keyword evidence="4 7" id="KW-0812">Transmembrane</keyword>
<feature type="transmembrane region" description="Helical" evidence="7">
    <location>
        <begin position="12"/>
        <end position="34"/>
    </location>
</feature>
<feature type="transmembrane region" description="Helical" evidence="7">
    <location>
        <begin position="40"/>
        <end position="58"/>
    </location>
</feature>
<keyword evidence="5 7" id="KW-1133">Transmembrane helix</keyword>
<evidence type="ECO:0000313" key="8">
    <source>
        <dbReference type="EMBL" id="MYL98586.1"/>
    </source>
</evidence>
<dbReference type="AlphaFoldDB" id="A0A7X4K709"/>
<dbReference type="RefSeq" id="WP_160986218.1">
    <property type="nucleotide sequence ID" value="NZ_WVTD01000008.1"/>
</dbReference>
<accession>A0A7X4K709</accession>
<comment type="subcellular location">
    <subcellularLocation>
        <location evidence="1">Cell membrane</location>
        <topology evidence="1">Multi-pass membrane protein</topology>
    </subcellularLocation>
</comment>
<keyword evidence="2" id="KW-0813">Transport</keyword>
<dbReference type="Pfam" id="PF04632">
    <property type="entry name" value="FUSC"/>
    <property type="match status" value="1"/>
</dbReference>
<name>A0A7X4K709_9SPHN</name>
<feature type="transmembrane region" description="Helical" evidence="7">
    <location>
        <begin position="421"/>
        <end position="443"/>
    </location>
</feature>
<dbReference type="PANTHER" id="PTHR30509">
    <property type="entry name" value="P-HYDROXYBENZOIC ACID EFFLUX PUMP SUBUNIT-RELATED"/>
    <property type="match status" value="1"/>
</dbReference>
<keyword evidence="3" id="KW-1003">Cell membrane</keyword>
<dbReference type="GO" id="GO:0022857">
    <property type="term" value="F:transmembrane transporter activity"/>
    <property type="evidence" value="ECO:0007669"/>
    <property type="project" value="InterPro"/>
</dbReference>
<evidence type="ECO:0000256" key="4">
    <source>
        <dbReference type="ARBA" id="ARBA00022692"/>
    </source>
</evidence>
<evidence type="ECO:0000256" key="3">
    <source>
        <dbReference type="ARBA" id="ARBA00022475"/>
    </source>
</evidence>
<feature type="transmembrane region" description="Helical" evidence="7">
    <location>
        <begin position="113"/>
        <end position="129"/>
    </location>
</feature>
<feature type="transmembrane region" description="Helical" evidence="7">
    <location>
        <begin position="149"/>
        <end position="171"/>
    </location>
</feature>
<gene>
    <name evidence="8" type="ORF">GR702_12500</name>
</gene>
<comment type="caution">
    <text evidence="8">The sequence shown here is derived from an EMBL/GenBank/DDBJ whole genome shotgun (WGS) entry which is preliminary data.</text>
</comment>
<feature type="transmembrane region" description="Helical" evidence="7">
    <location>
        <begin position="370"/>
        <end position="391"/>
    </location>
</feature>
<evidence type="ECO:0000313" key="9">
    <source>
        <dbReference type="Proteomes" id="UP000465810"/>
    </source>
</evidence>
<dbReference type="GO" id="GO:0005886">
    <property type="term" value="C:plasma membrane"/>
    <property type="evidence" value="ECO:0007669"/>
    <property type="project" value="UniProtKB-SubCell"/>
</dbReference>
<evidence type="ECO:0000256" key="7">
    <source>
        <dbReference type="SAM" id="Phobius"/>
    </source>
</evidence>
<evidence type="ECO:0000256" key="1">
    <source>
        <dbReference type="ARBA" id="ARBA00004651"/>
    </source>
</evidence>
<keyword evidence="9" id="KW-1185">Reference proteome</keyword>
<feature type="transmembrane region" description="Helical" evidence="7">
    <location>
        <begin position="497"/>
        <end position="521"/>
    </location>
</feature>
<sequence>MNPAFGARWGLPAAVFSLKALAAALLATYISFAIGLERPYWAFLTSYIVAAPLAGAVISKALFRVIGTFIGAAAAVIMVPPLAHSPELLTLAIAFWLGLCVFVSLLERTPRGYAFVLAGYTAVLIVLPAVNTPGEIFVDASLRVQEITIGILCGSLMHGVVFPNSVSAFLLGRIAMMLRDAERWTRDSLELEPDASVEAERRRLAQDVTELHNLSIHLPYETSRPAPRVRAVRALQDQLSLLMPLGAAVADRVAILREREALTPEAEGLLADTRTWLDTMDGPREERERVADALKFRAAALEPDFTPEADWDELLQLSLGARLSSLIDAHLDCRDLADQLGTLDRKPVSPRIPRLLEGRRNRELHRDYAGALRAGAGAAITIIVGCILWIGSGWHDGASAVMLAGVFLALFSASDNPLLPLWMFFWGTLIASLLGMLYAFAILPRIDGFPELALTLAPPLLVLGSLMHSPRFAGIALPALLGMGSPFIIAVRYNDNFVSFTNGALAQLIGVLFAIVMARLLQSAGLEHAIRRTLRAGWRDIAGRSNLMGPPDVRGWINRMLDRIALLSPRLALSGKAPGEPLYDVLRDLRTGVAIGELRQLRLDLPPQRSAPLTAVLAQVGEYYRRLEPDERTPAEPALLVDIDRALHVFARDEDRSIRRHAALALVALRRNLFPEAADLKGIS</sequence>
<feature type="transmembrane region" description="Helical" evidence="7">
    <location>
        <begin position="65"/>
        <end position="82"/>
    </location>
</feature>
<organism evidence="8 9">
    <name type="scientific">Novosphingobium silvae</name>
    <dbReference type="NCBI Taxonomy" id="2692619"/>
    <lineage>
        <taxon>Bacteria</taxon>
        <taxon>Pseudomonadati</taxon>
        <taxon>Pseudomonadota</taxon>
        <taxon>Alphaproteobacteria</taxon>
        <taxon>Sphingomonadales</taxon>
        <taxon>Sphingomonadaceae</taxon>
        <taxon>Novosphingobium</taxon>
    </lineage>
</organism>
<evidence type="ECO:0000256" key="5">
    <source>
        <dbReference type="ARBA" id="ARBA00022989"/>
    </source>
</evidence>
<feature type="transmembrane region" description="Helical" evidence="7">
    <location>
        <begin position="397"/>
        <end position="414"/>
    </location>
</feature>
<feature type="transmembrane region" description="Helical" evidence="7">
    <location>
        <begin position="473"/>
        <end position="491"/>
    </location>
</feature>
<reference evidence="8 9" key="1">
    <citation type="submission" date="2019-12" db="EMBL/GenBank/DDBJ databases">
        <authorList>
            <person name="Feng G."/>
            <person name="Zhu H."/>
        </authorList>
    </citation>
    <scope>NUCLEOTIDE SEQUENCE [LARGE SCALE GENOMIC DNA]</scope>
    <source>
        <strain evidence="8 9">FGD1</strain>
    </source>
</reference>
<dbReference type="InterPro" id="IPR006726">
    <property type="entry name" value="PHBA_efflux_AaeB/fusaric-R"/>
</dbReference>
<evidence type="ECO:0000256" key="6">
    <source>
        <dbReference type="ARBA" id="ARBA00023136"/>
    </source>
</evidence>
<evidence type="ECO:0000256" key="2">
    <source>
        <dbReference type="ARBA" id="ARBA00022448"/>
    </source>
</evidence>
<protein>
    <submittedName>
        <fullName evidence="8">FUSC family protein</fullName>
    </submittedName>
</protein>
<dbReference type="EMBL" id="WVTD01000008">
    <property type="protein sequence ID" value="MYL98586.1"/>
    <property type="molecule type" value="Genomic_DNA"/>
</dbReference>
<feature type="transmembrane region" description="Helical" evidence="7">
    <location>
        <begin position="88"/>
        <end position="106"/>
    </location>
</feature>
<dbReference type="PANTHER" id="PTHR30509:SF9">
    <property type="entry name" value="MULTIDRUG RESISTANCE PROTEIN MDTO"/>
    <property type="match status" value="1"/>
</dbReference>
<proteinExistence type="predicted"/>
<dbReference type="Proteomes" id="UP000465810">
    <property type="component" value="Unassembled WGS sequence"/>
</dbReference>